<dbReference type="AlphaFoldDB" id="A0A2R6X7W8"/>
<dbReference type="Pfam" id="PF05368">
    <property type="entry name" value="NmrA"/>
    <property type="match status" value="1"/>
</dbReference>
<dbReference type="InterPro" id="IPR050608">
    <property type="entry name" value="NmrA-type/Isoflavone_red_sf"/>
</dbReference>
<dbReference type="InterPro" id="IPR008030">
    <property type="entry name" value="NmrA-like"/>
</dbReference>
<sequence length="121" mass="13981">MVAILKDEDDIGTFTIKPLMIINRILQIRPKENITNQNEAIALWEKKISKTLEKTIVPEGEVVKLIEKSPYPLNLPYAFRYYIFGKGAQTSFEFGSNDVEATELYPQVKYTTVSEYLDRFV</sequence>
<dbReference type="Proteomes" id="UP000244005">
    <property type="component" value="Unassembled WGS sequence"/>
</dbReference>
<dbReference type="InterPro" id="IPR036291">
    <property type="entry name" value="NAD(P)-bd_dom_sf"/>
</dbReference>
<proteinExistence type="predicted"/>
<accession>A0A2R6X7W8</accession>
<evidence type="ECO:0000259" key="1">
    <source>
        <dbReference type="Pfam" id="PF05368"/>
    </source>
</evidence>
<dbReference type="OrthoDB" id="419598at2759"/>
<dbReference type="PANTHER" id="PTHR43349">
    <property type="entry name" value="PINORESINOL REDUCTASE-RELATED"/>
    <property type="match status" value="1"/>
</dbReference>
<dbReference type="EMBL" id="KZ772703">
    <property type="protein sequence ID" value="PTQ42191.1"/>
    <property type="molecule type" value="Genomic_DNA"/>
</dbReference>
<evidence type="ECO:0000313" key="3">
    <source>
        <dbReference type="Proteomes" id="UP000244005"/>
    </source>
</evidence>
<evidence type="ECO:0000313" key="2">
    <source>
        <dbReference type="EMBL" id="PTQ42191.1"/>
    </source>
</evidence>
<dbReference type="PANTHER" id="PTHR43349:SF93">
    <property type="entry name" value="ISOFLAVONE REDUCTASE HOMOLOG P3-RELATED"/>
    <property type="match status" value="1"/>
</dbReference>
<dbReference type="SUPFAM" id="SSF51735">
    <property type="entry name" value="NAD(P)-binding Rossmann-fold domains"/>
    <property type="match status" value="1"/>
</dbReference>
<organism evidence="2 3">
    <name type="scientific">Marchantia polymorpha</name>
    <name type="common">Common liverwort</name>
    <name type="synonym">Marchantia aquatica</name>
    <dbReference type="NCBI Taxonomy" id="3197"/>
    <lineage>
        <taxon>Eukaryota</taxon>
        <taxon>Viridiplantae</taxon>
        <taxon>Streptophyta</taxon>
        <taxon>Embryophyta</taxon>
        <taxon>Marchantiophyta</taxon>
        <taxon>Marchantiopsida</taxon>
        <taxon>Marchantiidae</taxon>
        <taxon>Marchantiales</taxon>
        <taxon>Marchantiaceae</taxon>
        <taxon>Marchantia</taxon>
    </lineage>
</organism>
<dbReference type="Gene3D" id="3.90.25.10">
    <property type="entry name" value="UDP-galactose 4-epimerase, domain 1"/>
    <property type="match status" value="1"/>
</dbReference>
<reference evidence="3" key="1">
    <citation type="journal article" date="2017" name="Cell">
        <title>Insights into land plant evolution garnered from the Marchantia polymorpha genome.</title>
        <authorList>
            <person name="Bowman J.L."/>
            <person name="Kohchi T."/>
            <person name="Yamato K.T."/>
            <person name="Jenkins J."/>
            <person name="Shu S."/>
            <person name="Ishizaki K."/>
            <person name="Yamaoka S."/>
            <person name="Nishihama R."/>
            <person name="Nakamura Y."/>
            <person name="Berger F."/>
            <person name="Adam C."/>
            <person name="Aki S.S."/>
            <person name="Althoff F."/>
            <person name="Araki T."/>
            <person name="Arteaga-Vazquez M.A."/>
            <person name="Balasubrmanian S."/>
            <person name="Barry K."/>
            <person name="Bauer D."/>
            <person name="Boehm C.R."/>
            <person name="Briginshaw L."/>
            <person name="Caballero-Perez J."/>
            <person name="Catarino B."/>
            <person name="Chen F."/>
            <person name="Chiyoda S."/>
            <person name="Chovatia M."/>
            <person name="Davies K.M."/>
            <person name="Delmans M."/>
            <person name="Demura T."/>
            <person name="Dierschke T."/>
            <person name="Dolan L."/>
            <person name="Dorantes-Acosta A.E."/>
            <person name="Eklund D.M."/>
            <person name="Florent S.N."/>
            <person name="Flores-Sandoval E."/>
            <person name="Fujiyama A."/>
            <person name="Fukuzawa H."/>
            <person name="Galik B."/>
            <person name="Grimanelli D."/>
            <person name="Grimwood J."/>
            <person name="Grossniklaus U."/>
            <person name="Hamada T."/>
            <person name="Haseloff J."/>
            <person name="Hetherington A.J."/>
            <person name="Higo A."/>
            <person name="Hirakawa Y."/>
            <person name="Hundley H.N."/>
            <person name="Ikeda Y."/>
            <person name="Inoue K."/>
            <person name="Inoue S.I."/>
            <person name="Ishida S."/>
            <person name="Jia Q."/>
            <person name="Kakita M."/>
            <person name="Kanazawa T."/>
            <person name="Kawai Y."/>
            <person name="Kawashima T."/>
            <person name="Kennedy M."/>
            <person name="Kinose K."/>
            <person name="Kinoshita T."/>
            <person name="Kohara Y."/>
            <person name="Koide E."/>
            <person name="Komatsu K."/>
            <person name="Kopischke S."/>
            <person name="Kubo M."/>
            <person name="Kyozuka J."/>
            <person name="Lagercrantz U."/>
            <person name="Lin S.S."/>
            <person name="Lindquist E."/>
            <person name="Lipzen A.M."/>
            <person name="Lu C.W."/>
            <person name="De Luna E."/>
            <person name="Martienssen R.A."/>
            <person name="Minamino N."/>
            <person name="Mizutani M."/>
            <person name="Mizutani M."/>
            <person name="Mochizuki N."/>
            <person name="Monte I."/>
            <person name="Mosher R."/>
            <person name="Nagasaki H."/>
            <person name="Nakagami H."/>
            <person name="Naramoto S."/>
            <person name="Nishitani K."/>
            <person name="Ohtani M."/>
            <person name="Okamoto T."/>
            <person name="Okumura M."/>
            <person name="Phillips J."/>
            <person name="Pollak B."/>
            <person name="Reinders A."/>
            <person name="Rovekamp M."/>
            <person name="Sano R."/>
            <person name="Sawa S."/>
            <person name="Schmid M.W."/>
            <person name="Shirakawa M."/>
            <person name="Solano R."/>
            <person name="Spunde A."/>
            <person name="Suetsugu N."/>
            <person name="Sugano S."/>
            <person name="Sugiyama A."/>
            <person name="Sun R."/>
            <person name="Suzuki Y."/>
            <person name="Takenaka M."/>
            <person name="Takezawa D."/>
            <person name="Tomogane H."/>
            <person name="Tsuzuki M."/>
            <person name="Ueda T."/>
            <person name="Umeda M."/>
            <person name="Ward J.M."/>
            <person name="Watanabe Y."/>
            <person name="Yazaki K."/>
            <person name="Yokoyama R."/>
            <person name="Yoshitake Y."/>
            <person name="Yotsui I."/>
            <person name="Zachgo S."/>
            <person name="Schmutz J."/>
        </authorList>
    </citation>
    <scope>NUCLEOTIDE SEQUENCE [LARGE SCALE GENOMIC DNA]</scope>
    <source>
        <strain evidence="3">Tak-1</strain>
    </source>
</reference>
<protein>
    <recommendedName>
        <fullName evidence="1">NmrA-like domain-containing protein</fullName>
    </recommendedName>
</protein>
<name>A0A2R6X7W8_MARPO</name>
<dbReference type="OMA" id="HYFFVAG"/>
<keyword evidence="3" id="KW-1185">Reference proteome</keyword>
<feature type="domain" description="NmrA-like" evidence="1">
    <location>
        <begin position="6"/>
        <end position="117"/>
    </location>
</feature>
<gene>
    <name evidence="2" type="ORF">MARPO_0031s0156</name>
</gene>